<dbReference type="EMBL" id="ANPE02000084">
    <property type="protein sequence ID" value="EMY35150.1"/>
    <property type="molecule type" value="Genomic_DNA"/>
</dbReference>
<gene>
    <name evidence="1" type="ORF">D477_005821</name>
</gene>
<dbReference type="Pfam" id="PF11248">
    <property type="entry name" value="DUF3046"/>
    <property type="match status" value="1"/>
</dbReference>
<protein>
    <recommendedName>
        <fullName evidence="3">Histidine kinase</fullName>
    </recommendedName>
</protein>
<organism evidence="1 2">
    <name type="scientific">Arthrobacter crystallopoietes BAB-32</name>
    <dbReference type="NCBI Taxonomy" id="1246476"/>
    <lineage>
        <taxon>Bacteria</taxon>
        <taxon>Bacillati</taxon>
        <taxon>Actinomycetota</taxon>
        <taxon>Actinomycetes</taxon>
        <taxon>Micrococcales</taxon>
        <taxon>Micrococcaceae</taxon>
        <taxon>Crystallibacter</taxon>
    </lineage>
</organism>
<evidence type="ECO:0000313" key="2">
    <source>
        <dbReference type="Proteomes" id="UP000010729"/>
    </source>
</evidence>
<dbReference type="InterPro" id="IPR021408">
    <property type="entry name" value="DUF3046"/>
</dbReference>
<reference evidence="1 2" key="1">
    <citation type="journal article" date="2013" name="Genome Announc.">
        <title>Draft Genome Sequence of Arthrobacter crystallopoietes Strain BAB-32, Revealing Genes for Bioremediation.</title>
        <authorList>
            <person name="Joshi M.N."/>
            <person name="Pandit A.S."/>
            <person name="Sharma A."/>
            <person name="Pandya R.V."/>
            <person name="Desai S.M."/>
            <person name="Saxena A.K."/>
            <person name="Bagatharia S.B."/>
        </authorList>
    </citation>
    <scope>NUCLEOTIDE SEQUENCE [LARGE SCALE GENOMIC DNA]</scope>
    <source>
        <strain evidence="1 2">BAB-32</strain>
    </source>
</reference>
<proteinExistence type="predicted"/>
<dbReference type="Proteomes" id="UP000010729">
    <property type="component" value="Unassembled WGS sequence"/>
</dbReference>
<name>N1V1C5_9MICC</name>
<dbReference type="AlphaFoldDB" id="N1V1C5"/>
<comment type="caution">
    <text evidence="1">The sequence shown here is derived from an EMBL/GenBank/DDBJ whole genome shotgun (WGS) entry which is preliminary data.</text>
</comment>
<evidence type="ECO:0008006" key="3">
    <source>
        <dbReference type="Google" id="ProtNLM"/>
    </source>
</evidence>
<sequence>MNVRLSDFWRLMDEEFGSNYSRVLAADLVLTSLGGRTAAEALAAGIPPKAVWLEVCEMQEVPAERRLGRDIKPSR</sequence>
<keyword evidence="2" id="KW-1185">Reference proteome</keyword>
<evidence type="ECO:0000313" key="1">
    <source>
        <dbReference type="EMBL" id="EMY35150.1"/>
    </source>
</evidence>
<accession>N1V1C5</accession>